<organism evidence="10">
    <name type="scientific">Culex pipiens</name>
    <name type="common">House mosquito</name>
    <dbReference type="NCBI Taxonomy" id="7175"/>
    <lineage>
        <taxon>Eukaryota</taxon>
        <taxon>Metazoa</taxon>
        <taxon>Ecdysozoa</taxon>
        <taxon>Arthropoda</taxon>
        <taxon>Hexapoda</taxon>
        <taxon>Insecta</taxon>
        <taxon>Pterygota</taxon>
        <taxon>Neoptera</taxon>
        <taxon>Endopterygota</taxon>
        <taxon>Diptera</taxon>
        <taxon>Nematocera</taxon>
        <taxon>Culicoidea</taxon>
        <taxon>Culicidae</taxon>
        <taxon>Culicinae</taxon>
        <taxon>Culicini</taxon>
        <taxon>Culex</taxon>
        <taxon>Culex</taxon>
    </lineage>
</organism>
<evidence type="ECO:0000256" key="5">
    <source>
        <dbReference type="ARBA" id="ARBA00023242"/>
    </source>
</evidence>
<evidence type="ECO:0000256" key="2">
    <source>
        <dbReference type="ARBA" id="ARBA00022737"/>
    </source>
</evidence>
<dbReference type="SMART" id="SM00355">
    <property type="entry name" value="ZnF_C2H2"/>
    <property type="match status" value="10"/>
</dbReference>
<evidence type="ECO:0000256" key="7">
    <source>
        <dbReference type="PROSITE-ProRule" id="PRU01263"/>
    </source>
</evidence>
<evidence type="ECO:0000313" key="10">
    <source>
        <dbReference type="EMBL" id="CAG6559225.1"/>
    </source>
</evidence>
<feature type="domain" description="C2H2-type" evidence="8">
    <location>
        <begin position="375"/>
        <end position="402"/>
    </location>
</feature>
<dbReference type="Pfam" id="PF00096">
    <property type="entry name" value="zf-C2H2"/>
    <property type="match status" value="4"/>
</dbReference>
<sequence length="516" mass="59771">MPTMSICRLCAHSDSELTSIFTRKQMRTIADMVQEVTSVEVPIDDPHSVMVCPDCIETTLVAFNFIKRVQEVDRQFENKLNRIEKEAADLVDVKQDDEMIESSIFDADGVELIDHSASTMPTQNLLSLGDGSVEIVDGEPDETAKELLQLFVESIQHSDSDKWYKLKCDRDFAELLTGSVRLNEEDDHSDVEGGSNLVKNEESIARCCDRKCKTTFQSHAELLKHGSKVHGCDRHKARTSNPFKCLICLQRFETRRSLVGHMRNLIGDYRCRTCDVYFNTQRERDAHVKNSHEFKTSQRYKIEEQPIKICCGCEAKFETMEELYQHGTDVHKTTAASAIINRLDYDQECNICYKLFKNKSSVRYHQISVYRLKRFICGICNNRFETSSKLINHKRVHITERKFVCDTCGGKFKSNSELRLHNKSHEEPQLMCSSCGARFRKRSHLQVHLKVHDANAYEFTCHVCQKQFKHKYTLKEHLTIHTGERVLKYACPHCSKKFPRNRDLQTHLRRVCEKGQ</sequence>
<feature type="binding site" evidence="7">
    <location>
        <position position="55"/>
    </location>
    <ligand>
        <name>Zn(2+)</name>
        <dbReference type="ChEBI" id="CHEBI:29105"/>
    </ligand>
</feature>
<feature type="domain" description="ZAD" evidence="9">
    <location>
        <begin position="5"/>
        <end position="79"/>
    </location>
</feature>
<dbReference type="SMART" id="SM00868">
    <property type="entry name" value="zf-AD"/>
    <property type="match status" value="2"/>
</dbReference>
<feature type="binding site" evidence="7">
    <location>
        <position position="10"/>
    </location>
    <ligand>
        <name>Zn(2+)</name>
        <dbReference type="ChEBI" id="CHEBI:29105"/>
    </ligand>
</feature>
<evidence type="ECO:0000256" key="6">
    <source>
        <dbReference type="PROSITE-ProRule" id="PRU00042"/>
    </source>
</evidence>
<dbReference type="GO" id="GO:0000978">
    <property type="term" value="F:RNA polymerase II cis-regulatory region sequence-specific DNA binding"/>
    <property type="evidence" value="ECO:0007669"/>
    <property type="project" value="TreeGrafter"/>
</dbReference>
<evidence type="ECO:0000256" key="3">
    <source>
        <dbReference type="ARBA" id="ARBA00022771"/>
    </source>
</evidence>
<reference evidence="10" key="1">
    <citation type="submission" date="2021-05" db="EMBL/GenBank/DDBJ databases">
        <authorList>
            <person name="Alioto T."/>
            <person name="Alioto T."/>
            <person name="Gomez Garrido J."/>
        </authorList>
    </citation>
    <scope>NUCLEOTIDE SEQUENCE</scope>
</reference>
<dbReference type="EMBL" id="HBUE01261368">
    <property type="protein sequence ID" value="CAG6559225.1"/>
    <property type="molecule type" value="Transcribed_RNA"/>
</dbReference>
<dbReference type="PROSITE" id="PS50157">
    <property type="entry name" value="ZINC_FINGER_C2H2_2"/>
    <property type="match status" value="5"/>
</dbReference>
<name>A0A8D8NC02_CULPI</name>
<proteinExistence type="predicted"/>
<evidence type="ECO:0000259" key="9">
    <source>
        <dbReference type="PROSITE" id="PS51915"/>
    </source>
</evidence>
<feature type="domain" description="C2H2-type" evidence="8">
    <location>
        <begin position="430"/>
        <end position="457"/>
    </location>
</feature>
<dbReference type="GO" id="GO:0001228">
    <property type="term" value="F:DNA-binding transcription activator activity, RNA polymerase II-specific"/>
    <property type="evidence" value="ECO:0007669"/>
    <property type="project" value="TreeGrafter"/>
</dbReference>
<dbReference type="PROSITE" id="PS51915">
    <property type="entry name" value="ZAD"/>
    <property type="match status" value="1"/>
</dbReference>
<evidence type="ECO:0000256" key="4">
    <source>
        <dbReference type="ARBA" id="ARBA00022833"/>
    </source>
</evidence>
<keyword evidence="4 7" id="KW-0862">Zinc</keyword>
<feature type="domain" description="C2H2-type" evidence="8">
    <location>
        <begin position="459"/>
        <end position="486"/>
    </location>
</feature>
<dbReference type="EMBL" id="HBUE01156264">
    <property type="protein sequence ID" value="CAG6507877.1"/>
    <property type="molecule type" value="Transcribed_RNA"/>
</dbReference>
<protein>
    <submittedName>
        <fullName evidence="10">Uncharacterized zinc finger protein 814</fullName>
    </submittedName>
</protein>
<accession>A0A8D8NC02</accession>
<keyword evidence="2" id="KW-0677">Repeat</keyword>
<feature type="binding site" evidence="7">
    <location>
        <position position="52"/>
    </location>
    <ligand>
        <name>Zn(2+)</name>
        <dbReference type="ChEBI" id="CHEBI:29105"/>
    </ligand>
</feature>
<dbReference type="Gene3D" id="3.40.1800.20">
    <property type="match status" value="1"/>
</dbReference>
<dbReference type="Pfam" id="PF13912">
    <property type="entry name" value="zf-C2H2_6"/>
    <property type="match status" value="1"/>
</dbReference>
<dbReference type="Pfam" id="PF07776">
    <property type="entry name" value="zf-AD"/>
    <property type="match status" value="1"/>
</dbReference>
<dbReference type="SUPFAM" id="SSF57716">
    <property type="entry name" value="Glucocorticoid receptor-like (DNA-binding domain)"/>
    <property type="match status" value="1"/>
</dbReference>
<dbReference type="AlphaFoldDB" id="A0A8D8NC02"/>
<dbReference type="GO" id="GO:0005634">
    <property type="term" value="C:nucleus"/>
    <property type="evidence" value="ECO:0007669"/>
    <property type="project" value="InterPro"/>
</dbReference>
<dbReference type="InterPro" id="IPR036236">
    <property type="entry name" value="Znf_C2H2_sf"/>
</dbReference>
<feature type="domain" description="C2H2-type" evidence="8">
    <location>
        <begin position="403"/>
        <end position="430"/>
    </location>
</feature>
<feature type="binding site" evidence="7">
    <location>
        <position position="7"/>
    </location>
    <ligand>
        <name>Zn(2+)</name>
        <dbReference type="ChEBI" id="CHEBI:29105"/>
    </ligand>
</feature>
<keyword evidence="1 7" id="KW-0479">Metal-binding</keyword>
<dbReference type="InterPro" id="IPR013087">
    <property type="entry name" value="Znf_C2H2_type"/>
</dbReference>
<feature type="domain" description="C2H2-type" evidence="8">
    <location>
        <begin position="489"/>
        <end position="516"/>
    </location>
</feature>
<dbReference type="PROSITE" id="PS00028">
    <property type="entry name" value="ZINC_FINGER_C2H2_1"/>
    <property type="match status" value="6"/>
</dbReference>
<dbReference type="Gene3D" id="3.30.160.60">
    <property type="entry name" value="Classic Zinc Finger"/>
    <property type="match status" value="6"/>
</dbReference>
<keyword evidence="5" id="KW-0539">Nucleus</keyword>
<dbReference type="GO" id="GO:0008270">
    <property type="term" value="F:zinc ion binding"/>
    <property type="evidence" value="ECO:0007669"/>
    <property type="project" value="UniProtKB-UniRule"/>
</dbReference>
<dbReference type="PANTHER" id="PTHR24393:SF34">
    <property type="entry name" value="PR_SET DOMAIN 13"/>
    <property type="match status" value="1"/>
</dbReference>
<dbReference type="InterPro" id="IPR012934">
    <property type="entry name" value="Znf_AD"/>
</dbReference>
<keyword evidence="3 6" id="KW-0863">Zinc-finger</keyword>
<dbReference type="PANTHER" id="PTHR24393">
    <property type="entry name" value="ZINC FINGER PROTEIN"/>
    <property type="match status" value="1"/>
</dbReference>
<dbReference type="SUPFAM" id="SSF57667">
    <property type="entry name" value="beta-beta-alpha zinc fingers"/>
    <property type="match status" value="4"/>
</dbReference>
<evidence type="ECO:0000256" key="1">
    <source>
        <dbReference type="ARBA" id="ARBA00022723"/>
    </source>
</evidence>
<evidence type="ECO:0000259" key="8">
    <source>
        <dbReference type="PROSITE" id="PS50157"/>
    </source>
</evidence>